<gene>
    <name evidence="3" type="ORF">S03H2_64340</name>
</gene>
<reference evidence="3" key="1">
    <citation type="journal article" date="2014" name="Front. Microbiol.">
        <title>High frequency of phylogenetically diverse reductive dehalogenase-homologous genes in deep subseafloor sedimentary metagenomes.</title>
        <authorList>
            <person name="Kawai M."/>
            <person name="Futagami T."/>
            <person name="Toyoda A."/>
            <person name="Takaki Y."/>
            <person name="Nishi S."/>
            <person name="Hori S."/>
            <person name="Arai W."/>
            <person name="Tsubouchi T."/>
            <person name="Morono Y."/>
            <person name="Uchiyama I."/>
            <person name="Ito T."/>
            <person name="Fujiyama A."/>
            <person name="Inagaki F."/>
            <person name="Takami H."/>
        </authorList>
    </citation>
    <scope>NUCLEOTIDE SEQUENCE</scope>
    <source>
        <strain evidence="3">Expedition CK06-06</strain>
    </source>
</reference>
<accession>X1J918</accession>
<feature type="region of interest" description="Disordered" evidence="2">
    <location>
        <begin position="1"/>
        <end position="21"/>
    </location>
</feature>
<evidence type="ECO:0000256" key="2">
    <source>
        <dbReference type="SAM" id="MobiDB-lite"/>
    </source>
</evidence>
<feature type="non-terminal residue" evidence="3">
    <location>
        <position position="215"/>
    </location>
</feature>
<evidence type="ECO:0000256" key="1">
    <source>
        <dbReference type="SAM" id="Coils"/>
    </source>
</evidence>
<name>X1J918_9ZZZZ</name>
<organism evidence="3">
    <name type="scientific">marine sediment metagenome</name>
    <dbReference type="NCBI Taxonomy" id="412755"/>
    <lineage>
        <taxon>unclassified sequences</taxon>
        <taxon>metagenomes</taxon>
        <taxon>ecological metagenomes</taxon>
    </lineage>
</organism>
<keyword evidence="1" id="KW-0175">Coiled coil</keyword>
<dbReference type="AlphaFoldDB" id="X1J918"/>
<evidence type="ECO:0000313" key="3">
    <source>
        <dbReference type="EMBL" id="GAH77965.1"/>
    </source>
</evidence>
<sequence>MSDAGFALGMAAAGDAQRDKQGQELAALRTELAELKGRLTKAEDCLSDAADRFATVVHQRATAEAEQERLRLYLHDVETTDAGMAVQQRFEAEQQRDALHQQRNDAEAQRDKLVRDVEALTIERNAATSERDTVKAEQERAYVAEQCQICDEPYATMDPAEDLCPECRLEAAQDAWKADYVEPLEREVDRLRRTASKVCVVYSDSSCAMRAGVWG</sequence>
<protein>
    <submittedName>
        <fullName evidence="3">Uncharacterized protein</fullName>
    </submittedName>
</protein>
<feature type="coiled-coil region" evidence="1">
    <location>
        <begin position="89"/>
        <end position="137"/>
    </location>
</feature>
<proteinExistence type="predicted"/>
<dbReference type="EMBL" id="BARU01041782">
    <property type="protein sequence ID" value="GAH77965.1"/>
    <property type="molecule type" value="Genomic_DNA"/>
</dbReference>
<comment type="caution">
    <text evidence="3">The sequence shown here is derived from an EMBL/GenBank/DDBJ whole genome shotgun (WGS) entry which is preliminary data.</text>
</comment>